<dbReference type="AlphaFoldDB" id="A0A8H6JW94"/>
<proteinExistence type="predicted"/>
<comment type="caution">
    <text evidence="2">The sequence shown here is derived from an EMBL/GenBank/DDBJ whole genome shotgun (WGS) entry which is preliminary data.</text>
</comment>
<organism evidence="2 3">
    <name type="scientific">Colletotrichum sojae</name>
    <dbReference type="NCBI Taxonomy" id="2175907"/>
    <lineage>
        <taxon>Eukaryota</taxon>
        <taxon>Fungi</taxon>
        <taxon>Dikarya</taxon>
        <taxon>Ascomycota</taxon>
        <taxon>Pezizomycotina</taxon>
        <taxon>Sordariomycetes</taxon>
        <taxon>Hypocreomycetidae</taxon>
        <taxon>Glomerellales</taxon>
        <taxon>Glomerellaceae</taxon>
        <taxon>Colletotrichum</taxon>
        <taxon>Colletotrichum orchidearum species complex</taxon>
    </lineage>
</organism>
<keyword evidence="3" id="KW-1185">Reference proteome</keyword>
<evidence type="ECO:0000313" key="2">
    <source>
        <dbReference type="EMBL" id="KAF6820554.1"/>
    </source>
</evidence>
<dbReference type="Proteomes" id="UP000652219">
    <property type="component" value="Unassembled WGS sequence"/>
</dbReference>
<gene>
    <name evidence="2" type="ORF">CSOJ01_00810</name>
</gene>
<protein>
    <submittedName>
        <fullName evidence="2">Uncharacterized protein</fullName>
    </submittedName>
</protein>
<dbReference type="EMBL" id="WIGN01000005">
    <property type="protein sequence ID" value="KAF6820554.1"/>
    <property type="molecule type" value="Genomic_DNA"/>
</dbReference>
<reference evidence="2 3" key="1">
    <citation type="journal article" date="2020" name="Phytopathology">
        <title>Genome Sequence Resources of Colletotrichum truncatum, C. plurivorum, C. musicola, and C. sojae: Four Species Pathogenic to Soybean (Glycine max).</title>
        <authorList>
            <person name="Rogerio F."/>
            <person name="Boufleur T.R."/>
            <person name="Ciampi-Guillardi M."/>
            <person name="Sukno S.A."/>
            <person name="Thon M.R."/>
            <person name="Massola Junior N.S."/>
            <person name="Baroncelli R."/>
        </authorList>
    </citation>
    <scope>NUCLEOTIDE SEQUENCE [LARGE SCALE GENOMIC DNA]</scope>
    <source>
        <strain evidence="2 3">LFN0009</strain>
    </source>
</reference>
<evidence type="ECO:0000256" key="1">
    <source>
        <dbReference type="SAM" id="MobiDB-lite"/>
    </source>
</evidence>
<evidence type="ECO:0000313" key="3">
    <source>
        <dbReference type="Proteomes" id="UP000652219"/>
    </source>
</evidence>
<feature type="region of interest" description="Disordered" evidence="1">
    <location>
        <begin position="30"/>
        <end position="67"/>
    </location>
</feature>
<sequence length="67" mass="7274">MVKPSGINWAKLGQLEDFAELVFGGFEVAAGAKNPPRPFLTQRGRRVSGPEPTPSLEAALRSTTQHR</sequence>
<accession>A0A8H6JW94</accession>
<name>A0A8H6JW94_9PEZI</name>